<dbReference type="AlphaFoldDB" id="A0AAD7BN38"/>
<keyword evidence="3" id="KW-1185">Reference proteome</keyword>
<evidence type="ECO:0000313" key="2">
    <source>
        <dbReference type="EMBL" id="KAJ7625913.1"/>
    </source>
</evidence>
<sequence>MCLQATTGGRTSEGGNRSAHTKTTLTLAQEWPSDLSPGGGRYVPTTMTPILRAPPTLDRVVSLDAGRLEAAPLAATIGLAAQTTFWRNPKEIFLAAANRSIEKTPTGGPSPDPHPEQMIHPGPSFYIARPRSIGIFHLSSNGSARQGYRVRKPALDSFDVPLSIILQTCYDWLMGQQCTVPPRVDGGISILHREFDKRFDLVQAGRGDDWKAAVLWRQSTLEGRPDRTKRSPRMTEQYKCQTYNDAGGGLGGGGGELCRDLLGDPAYLMDEHWPLHVFVMSTGITAFVTQTYLVSRYLRVQEPTIYLLLRAIAYAWQSESKYGGHERNYSWRRPQA</sequence>
<evidence type="ECO:0000256" key="1">
    <source>
        <dbReference type="SAM" id="MobiDB-lite"/>
    </source>
</evidence>
<name>A0AAD7BN38_9AGAR</name>
<reference evidence="2" key="1">
    <citation type="submission" date="2023-03" db="EMBL/GenBank/DDBJ databases">
        <title>Massive genome expansion in bonnet fungi (Mycena s.s.) driven by repeated elements and novel gene families across ecological guilds.</title>
        <authorList>
            <consortium name="Lawrence Berkeley National Laboratory"/>
            <person name="Harder C.B."/>
            <person name="Miyauchi S."/>
            <person name="Viragh M."/>
            <person name="Kuo A."/>
            <person name="Thoen E."/>
            <person name="Andreopoulos B."/>
            <person name="Lu D."/>
            <person name="Skrede I."/>
            <person name="Drula E."/>
            <person name="Henrissat B."/>
            <person name="Morin E."/>
            <person name="Kohler A."/>
            <person name="Barry K."/>
            <person name="LaButti K."/>
            <person name="Morin E."/>
            <person name="Salamov A."/>
            <person name="Lipzen A."/>
            <person name="Mereny Z."/>
            <person name="Hegedus B."/>
            <person name="Baldrian P."/>
            <person name="Stursova M."/>
            <person name="Weitz H."/>
            <person name="Taylor A."/>
            <person name="Grigoriev I.V."/>
            <person name="Nagy L.G."/>
            <person name="Martin F."/>
            <person name="Kauserud H."/>
        </authorList>
    </citation>
    <scope>NUCLEOTIDE SEQUENCE</scope>
    <source>
        <strain evidence="2">9284</strain>
    </source>
</reference>
<feature type="compositionally biased region" description="Polar residues" evidence="1">
    <location>
        <begin position="1"/>
        <end position="15"/>
    </location>
</feature>
<comment type="caution">
    <text evidence="2">The sequence shown here is derived from an EMBL/GenBank/DDBJ whole genome shotgun (WGS) entry which is preliminary data.</text>
</comment>
<protein>
    <submittedName>
        <fullName evidence="2">Uncharacterized protein</fullName>
    </submittedName>
</protein>
<proteinExistence type="predicted"/>
<gene>
    <name evidence="2" type="ORF">FB45DRAFT_869053</name>
</gene>
<evidence type="ECO:0000313" key="3">
    <source>
        <dbReference type="Proteomes" id="UP001221142"/>
    </source>
</evidence>
<feature type="region of interest" description="Disordered" evidence="1">
    <location>
        <begin position="101"/>
        <end position="120"/>
    </location>
</feature>
<organism evidence="2 3">
    <name type="scientific">Roridomyces roridus</name>
    <dbReference type="NCBI Taxonomy" id="1738132"/>
    <lineage>
        <taxon>Eukaryota</taxon>
        <taxon>Fungi</taxon>
        <taxon>Dikarya</taxon>
        <taxon>Basidiomycota</taxon>
        <taxon>Agaricomycotina</taxon>
        <taxon>Agaricomycetes</taxon>
        <taxon>Agaricomycetidae</taxon>
        <taxon>Agaricales</taxon>
        <taxon>Marasmiineae</taxon>
        <taxon>Mycenaceae</taxon>
        <taxon>Roridomyces</taxon>
    </lineage>
</organism>
<dbReference type="EMBL" id="JARKIF010000012">
    <property type="protein sequence ID" value="KAJ7625913.1"/>
    <property type="molecule type" value="Genomic_DNA"/>
</dbReference>
<dbReference type="Proteomes" id="UP001221142">
    <property type="component" value="Unassembled WGS sequence"/>
</dbReference>
<feature type="region of interest" description="Disordered" evidence="1">
    <location>
        <begin position="1"/>
        <end position="22"/>
    </location>
</feature>
<accession>A0AAD7BN38</accession>